<dbReference type="EMBL" id="JAMYWD010001762">
    <property type="protein sequence ID" value="KAJ4941321.1"/>
    <property type="molecule type" value="Genomic_DNA"/>
</dbReference>
<gene>
    <name evidence="1" type="ORF">NE237_008254</name>
</gene>
<proteinExistence type="predicted"/>
<dbReference type="Proteomes" id="UP001141806">
    <property type="component" value="Unassembled WGS sequence"/>
</dbReference>
<organism evidence="1 2">
    <name type="scientific">Protea cynaroides</name>
    <dbReference type="NCBI Taxonomy" id="273540"/>
    <lineage>
        <taxon>Eukaryota</taxon>
        <taxon>Viridiplantae</taxon>
        <taxon>Streptophyta</taxon>
        <taxon>Embryophyta</taxon>
        <taxon>Tracheophyta</taxon>
        <taxon>Spermatophyta</taxon>
        <taxon>Magnoliopsida</taxon>
        <taxon>Proteales</taxon>
        <taxon>Proteaceae</taxon>
        <taxon>Protea</taxon>
    </lineage>
</organism>
<evidence type="ECO:0000313" key="2">
    <source>
        <dbReference type="Proteomes" id="UP001141806"/>
    </source>
</evidence>
<accession>A0A9Q0GMR3</accession>
<evidence type="ECO:0000313" key="1">
    <source>
        <dbReference type="EMBL" id="KAJ4941321.1"/>
    </source>
</evidence>
<name>A0A9Q0GMR3_9MAGN</name>
<comment type="caution">
    <text evidence="1">The sequence shown here is derived from an EMBL/GenBank/DDBJ whole genome shotgun (WGS) entry which is preliminary data.</text>
</comment>
<protein>
    <submittedName>
        <fullName evidence="1">Uncharacterized protein</fullName>
    </submittedName>
</protein>
<keyword evidence="2" id="KW-1185">Reference proteome</keyword>
<dbReference type="AlphaFoldDB" id="A0A9Q0GMR3"/>
<reference evidence="1" key="1">
    <citation type="journal article" date="2023" name="Plant J.">
        <title>The genome of the king protea, Protea cynaroides.</title>
        <authorList>
            <person name="Chang J."/>
            <person name="Duong T.A."/>
            <person name="Schoeman C."/>
            <person name="Ma X."/>
            <person name="Roodt D."/>
            <person name="Barker N."/>
            <person name="Li Z."/>
            <person name="Van de Peer Y."/>
            <person name="Mizrachi E."/>
        </authorList>
    </citation>
    <scope>NUCLEOTIDE SEQUENCE</scope>
    <source>
        <tissue evidence="1">Young leaves</tissue>
    </source>
</reference>
<sequence>MSLNYLPSFPYVVSVWLHSIVRKQCFFKQRVAYESPQSRWTLCCAFAHLAENYPESTTKKVASDKRDDCIIINGVDKIALIVDLNHQPLNQTIVGAWANVSEGDDGDFAEEDGEIREEVAVVVSVSNNNQGSHVLEKEGVEIPVMDNANAMCEANTNLVVVESSQMDATMSVQSPSHVEVQFNDVMSADQVLNDQEGDFTPVEK</sequence>